<protein>
    <submittedName>
        <fullName evidence="1">Uncharacterized protein</fullName>
    </submittedName>
</protein>
<reference evidence="1 2" key="1">
    <citation type="submission" date="2019-12" db="EMBL/GenBank/DDBJ databases">
        <title>Litoreibacter badius sp. nov., a novel bacteriochlorophyll a-containing bacterium in the genus Litoreibacter.</title>
        <authorList>
            <person name="Kanamuro M."/>
            <person name="Takabe Y."/>
            <person name="Mori K."/>
            <person name="Takaichi S."/>
            <person name="Hanada S."/>
        </authorList>
    </citation>
    <scope>NUCLEOTIDE SEQUENCE [LARGE SCALE GENOMIC DNA]</scope>
    <source>
        <strain evidence="1 2">K6</strain>
    </source>
</reference>
<accession>A0A6N6JNB3</accession>
<keyword evidence="2" id="KW-1185">Reference proteome</keyword>
<dbReference type="AlphaFoldDB" id="A0A6N6JNB3"/>
<evidence type="ECO:0000313" key="2">
    <source>
        <dbReference type="Proteomes" id="UP000436822"/>
    </source>
</evidence>
<gene>
    <name evidence="1" type="ORF">KIN_39620</name>
</gene>
<dbReference type="Proteomes" id="UP000436822">
    <property type="component" value="Unassembled WGS sequence"/>
</dbReference>
<organism evidence="1 2">
    <name type="scientific">Litoreibacter roseus</name>
    <dbReference type="NCBI Taxonomy" id="2601869"/>
    <lineage>
        <taxon>Bacteria</taxon>
        <taxon>Pseudomonadati</taxon>
        <taxon>Pseudomonadota</taxon>
        <taxon>Alphaproteobacteria</taxon>
        <taxon>Rhodobacterales</taxon>
        <taxon>Roseobacteraceae</taxon>
        <taxon>Litoreibacter</taxon>
    </lineage>
</organism>
<evidence type="ECO:0000313" key="1">
    <source>
        <dbReference type="EMBL" id="GFE66888.1"/>
    </source>
</evidence>
<dbReference type="EMBL" id="BLJE01000006">
    <property type="protein sequence ID" value="GFE66888.1"/>
    <property type="molecule type" value="Genomic_DNA"/>
</dbReference>
<sequence>MGPLPAIAHDYQTCMSFHLADCQMSGGGDPLGICQAQADAFCSNHGHGGGGGFDPFDEPVLAIEDRDDQFIVTYTFSVESLPDDSRRLLMQTIKQKSQGIARDVALRNMRFRHFSSRTDP</sequence>
<comment type="caution">
    <text evidence="1">The sequence shown here is derived from an EMBL/GenBank/DDBJ whole genome shotgun (WGS) entry which is preliminary data.</text>
</comment>
<name>A0A6N6JNB3_9RHOB</name>
<proteinExistence type="predicted"/>